<keyword evidence="2" id="KW-1185">Reference proteome</keyword>
<keyword evidence="1" id="KW-0808">Transferase</keyword>
<organism evidence="1 2">
    <name type="scientific">Aristaeella hokkaidonensis</name>
    <dbReference type="NCBI Taxonomy" id="3046382"/>
    <lineage>
        <taxon>Bacteria</taxon>
        <taxon>Bacillati</taxon>
        <taxon>Bacillota</taxon>
        <taxon>Clostridia</taxon>
        <taxon>Eubacteriales</taxon>
        <taxon>Aristaeellaceae</taxon>
        <taxon>Aristaeella</taxon>
    </lineage>
</organism>
<name>A0AC61N8R2_9FIRM</name>
<sequence>MLKAAGLILNVENQDAVKYAEKASAFFHRHHILTFNPQTEECQIKPDLIVTFGGDGTLLIGARYAMEYDIPLLGINLGTVGFLTEEDPKHLEEALTAIINGQYHVEYRSLLHVVNNRTGDEYYALNDAVITRGGYARLIRVDVTVDRKEYCTFTADGIIVATPTGSTGYSLSAGGPIVEPGMNCMIITPVCPHSMQHCPCIVSEKADIRLLLKPEREQTAELQIDGQNMGSLSAGDTVHVTGTDRKISLIRLHPYDFFGLTRRKLSEWGS</sequence>
<accession>A0AC61N8R2</accession>
<keyword evidence="1" id="KW-0418">Kinase</keyword>
<reference evidence="1" key="1">
    <citation type="submission" date="2021-01" db="EMBL/GenBank/DDBJ databases">
        <title>Complete genome sequence of Clostridiales bacterium R-7.</title>
        <authorList>
            <person name="Mahoney-Kurpe S.C."/>
            <person name="Palevich N."/>
            <person name="Koike S."/>
            <person name="Moon C.D."/>
            <person name="Attwood G.T."/>
        </authorList>
    </citation>
    <scope>NUCLEOTIDE SEQUENCE</scope>
    <source>
        <strain evidence="1">R-7</strain>
    </source>
</reference>
<protein>
    <submittedName>
        <fullName evidence="1">NAD(+)/NADH kinase</fullName>
    </submittedName>
</protein>
<proteinExistence type="predicted"/>
<evidence type="ECO:0000313" key="1">
    <source>
        <dbReference type="EMBL" id="QUC67939.1"/>
    </source>
</evidence>
<gene>
    <name evidence="1" type="ORF">JYE49_04355</name>
</gene>
<evidence type="ECO:0000313" key="2">
    <source>
        <dbReference type="Proteomes" id="UP000682782"/>
    </source>
</evidence>
<dbReference type="Proteomes" id="UP000682782">
    <property type="component" value="Chromosome"/>
</dbReference>
<dbReference type="EMBL" id="CP068393">
    <property type="protein sequence ID" value="QUC67939.1"/>
    <property type="molecule type" value="Genomic_DNA"/>
</dbReference>